<dbReference type="GO" id="GO:0005829">
    <property type="term" value="C:cytosol"/>
    <property type="evidence" value="ECO:0007669"/>
    <property type="project" value="TreeGrafter"/>
</dbReference>
<comment type="catalytic activity">
    <reaction evidence="7 8">
        <text>(R)-pantoate + beta-alanine + ATP = (R)-pantothenate + AMP + diphosphate + H(+)</text>
        <dbReference type="Rhea" id="RHEA:10912"/>
        <dbReference type="ChEBI" id="CHEBI:15378"/>
        <dbReference type="ChEBI" id="CHEBI:15980"/>
        <dbReference type="ChEBI" id="CHEBI:29032"/>
        <dbReference type="ChEBI" id="CHEBI:30616"/>
        <dbReference type="ChEBI" id="CHEBI:33019"/>
        <dbReference type="ChEBI" id="CHEBI:57966"/>
        <dbReference type="ChEBI" id="CHEBI:456215"/>
        <dbReference type="EC" id="6.3.2.1"/>
    </reaction>
</comment>
<evidence type="ECO:0000256" key="6">
    <source>
        <dbReference type="ARBA" id="ARBA00022840"/>
    </source>
</evidence>
<accession>A0A1F4SNL9</accession>
<dbReference type="SUPFAM" id="SSF52374">
    <property type="entry name" value="Nucleotidylyl transferase"/>
    <property type="match status" value="1"/>
</dbReference>
<sequence>MKIIKSVKEMANFANRIKGRGHTIALVPTMGALHEGHLSLVEAAHNKANIVVVSIYVNPTQFAPNEDFNKYPRTLLKDKTALRHFEHITIFAPSDKELYPDTFDTWVEEGTISKKLCGKFRFGHFKGVTTILSKLFNVVRPDFAFFGEKDYQQQLIVKKLVKDLNYPIDVIICPTIREYDGLAMSSRNKYLSPKERKAAAVLYKTLIRAKKDLEGGETDYRRIIVGLSRLIGFEPLIRIDYITIVNPDTLIEIKEIKKEKVLVALAARVGKTRLIDSMIVQPK</sequence>
<keyword evidence="6 8" id="KW-0067">ATP-binding</keyword>
<evidence type="ECO:0000256" key="3">
    <source>
        <dbReference type="ARBA" id="ARBA00022598"/>
    </source>
</evidence>
<keyword evidence="8" id="KW-0963">Cytoplasm</keyword>
<evidence type="ECO:0000313" key="9">
    <source>
        <dbReference type="EMBL" id="OGC22054.1"/>
    </source>
</evidence>
<evidence type="ECO:0000256" key="7">
    <source>
        <dbReference type="ARBA" id="ARBA00048258"/>
    </source>
</evidence>
<name>A0A1F4SNL9_UNCSA</name>
<evidence type="ECO:0000256" key="1">
    <source>
        <dbReference type="ARBA" id="ARBA00004990"/>
    </source>
</evidence>
<dbReference type="EMBL" id="MEUB01000033">
    <property type="protein sequence ID" value="OGC22054.1"/>
    <property type="molecule type" value="Genomic_DNA"/>
</dbReference>
<comment type="subcellular location">
    <subcellularLocation>
        <location evidence="8">Cytoplasm</location>
    </subcellularLocation>
</comment>
<dbReference type="PANTHER" id="PTHR21299:SF1">
    <property type="entry name" value="PANTOATE--BETA-ALANINE LIGASE"/>
    <property type="match status" value="1"/>
</dbReference>
<evidence type="ECO:0000256" key="8">
    <source>
        <dbReference type="HAMAP-Rule" id="MF_00158"/>
    </source>
</evidence>
<feature type="binding site" evidence="8">
    <location>
        <position position="153"/>
    </location>
    <ligand>
        <name>(R)-pantoate</name>
        <dbReference type="ChEBI" id="CHEBI:15980"/>
    </ligand>
</feature>
<evidence type="ECO:0000256" key="4">
    <source>
        <dbReference type="ARBA" id="ARBA00022655"/>
    </source>
</evidence>
<dbReference type="FunFam" id="3.40.50.620:FF:000013">
    <property type="entry name" value="Pantothenate synthetase"/>
    <property type="match status" value="1"/>
</dbReference>
<dbReference type="EC" id="6.3.2.1" evidence="8"/>
<dbReference type="AlphaFoldDB" id="A0A1F4SNL9"/>
<dbReference type="Gene3D" id="3.40.50.620">
    <property type="entry name" value="HUPs"/>
    <property type="match status" value="1"/>
</dbReference>
<feature type="binding site" evidence="8">
    <location>
        <position position="61"/>
    </location>
    <ligand>
        <name>(R)-pantoate</name>
        <dbReference type="ChEBI" id="CHEBI:15980"/>
    </ligand>
</feature>
<evidence type="ECO:0000256" key="2">
    <source>
        <dbReference type="ARBA" id="ARBA00009256"/>
    </source>
</evidence>
<dbReference type="GO" id="GO:0015940">
    <property type="term" value="P:pantothenate biosynthetic process"/>
    <property type="evidence" value="ECO:0007669"/>
    <property type="project" value="UniProtKB-UniRule"/>
</dbReference>
<dbReference type="CDD" id="cd00560">
    <property type="entry name" value="PanC"/>
    <property type="match status" value="1"/>
</dbReference>
<comment type="similarity">
    <text evidence="2 8">Belongs to the pantothenate synthetase family.</text>
</comment>
<evidence type="ECO:0000313" key="10">
    <source>
        <dbReference type="Proteomes" id="UP000178417"/>
    </source>
</evidence>
<evidence type="ECO:0000256" key="5">
    <source>
        <dbReference type="ARBA" id="ARBA00022741"/>
    </source>
</evidence>
<comment type="subunit">
    <text evidence="8">Homodimer.</text>
</comment>
<dbReference type="InterPro" id="IPR003721">
    <property type="entry name" value="Pantoate_ligase"/>
</dbReference>
<proteinExistence type="inferred from homology"/>
<dbReference type="Proteomes" id="UP000178417">
    <property type="component" value="Unassembled WGS sequence"/>
</dbReference>
<reference evidence="9 10" key="1">
    <citation type="journal article" date="2016" name="Nat. Commun.">
        <title>Thousands of microbial genomes shed light on interconnected biogeochemical processes in an aquifer system.</title>
        <authorList>
            <person name="Anantharaman K."/>
            <person name="Brown C.T."/>
            <person name="Hug L.A."/>
            <person name="Sharon I."/>
            <person name="Castelle C.J."/>
            <person name="Probst A.J."/>
            <person name="Thomas B.C."/>
            <person name="Singh A."/>
            <person name="Wilkins M.J."/>
            <person name="Karaoz U."/>
            <person name="Brodie E.L."/>
            <person name="Williams K.H."/>
            <person name="Hubbard S.S."/>
            <person name="Banfield J.F."/>
        </authorList>
    </citation>
    <scope>NUCLEOTIDE SEQUENCE [LARGE SCALE GENOMIC DNA]</scope>
</reference>
<comment type="caution">
    <text evidence="9">The sequence shown here is derived from an EMBL/GenBank/DDBJ whole genome shotgun (WGS) entry which is preliminary data.</text>
</comment>
<comment type="pathway">
    <text evidence="1 8">Cofactor biosynthesis; (R)-pantothenate biosynthesis; (R)-pantothenate from (R)-pantoate and beta-alanine: step 1/1.</text>
</comment>
<protein>
    <recommendedName>
        <fullName evidence="8">Pantothenate synthetase</fullName>
        <shortName evidence="8">PS</shortName>
        <ecNumber evidence="8">6.3.2.1</ecNumber>
    </recommendedName>
    <alternativeName>
        <fullName evidence="8">Pantoate--beta-alanine ligase</fullName>
    </alternativeName>
    <alternativeName>
        <fullName evidence="8">Pantoate-activating enzyme</fullName>
    </alternativeName>
</protein>
<keyword evidence="5 8" id="KW-0547">Nucleotide-binding</keyword>
<keyword evidence="4 8" id="KW-0566">Pantothenate biosynthesis</keyword>
<dbReference type="Gene3D" id="3.30.1300.10">
    <property type="entry name" value="Pantoate-beta-alanine ligase, C-terminal domain"/>
    <property type="match status" value="1"/>
</dbReference>
<dbReference type="InterPro" id="IPR042176">
    <property type="entry name" value="Pantoate_ligase_C"/>
</dbReference>
<feature type="binding site" evidence="8">
    <location>
        <position position="176"/>
    </location>
    <ligand>
        <name>ATP</name>
        <dbReference type="ChEBI" id="CHEBI:30616"/>
    </ligand>
</feature>
<feature type="binding site" evidence="8">
    <location>
        <begin position="147"/>
        <end position="150"/>
    </location>
    <ligand>
        <name>ATP</name>
        <dbReference type="ChEBI" id="CHEBI:30616"/>
    </ligand>
</feature>
<dbReference type="PANTHER" id="PTHR21299">
    <property type="entry name" value="CYTIDYLATE KINASE/PANTOATE-BETA-ALANINE LIGASE"/>
    <property type="match status" value="1"/>
</dbReference>
<dbReference type="Pfam" id="PF02569">
    <property type="entry name" value="Pantoate_ligase"/>
    <property type="match status" value="1"/>
</dbReference>
<feature type="binding site" evidence="8">
    <location>
        <begin position="30"/>
        <end position="37"/>
    </location>
    <ligand>
        <name>ATP</name>
        <dbReference type="ChEBI" id="CHEBI:30616"/>
    </ligand>
</feature>
<dbReference type="UniPathway" id="UPA00028">
    <property type="reaction ID" value="UER00005"/>
</dbReference>
<feature type="binding site" evidence="8">
    <location>
        <position position="61"/>
    </location>
    <ligand>
        <name>beta-alanine</name>
        <dbReference type="ChEBI" id="CHEBI:57966"/>
    </ligand>
</feature>
<feature type="binding site" evidence="8">
    <location>
        <begin position="184"/>
        <end position="187"/>
    </location>
    <ligand>
        <name>ATP</name>
        <dbReference type="ChEBI" id="CHEBI:30616"/>
    </ligand>
</feature>
<dbReference type="NCBIfam" id="TIGR00018">
    <property type="entry name" value="panC"/>
    <property type="match status" value="1"/>
</dbReference>
<feature type="active site" description="Proton donor" evidence="8">
    <location>
        <position position="37"/>
    </location>
</feature>
<dbReference type="STRING" id="1802579.A2310_07025"/>
<dbReference type="GO" id="GO:0005524">
    <property type="term" value="F:ATP binding"/>
    <property type="evidence" value="ECO:0007669"/>
    <property type="project" value="UniProtKB-KW"/>
</dbReference>
<comment type="miscellaneous">
    <text evidence="8">The reaction proceeds by a bi uni uni bi ping pong mechanism.</text>
</comment>
<organism evidence="9 10">
    <name type="scientific">candidate division WOR-1 bacterium RIFOXYB2_FULL_37_13</name>
    <dbReference type="NCBI Taxonomy" id="1802579"/>
    <lineage>
        <taxon>Bacteria</taxon>
        <taxon>Bacillati</taxon>
        <taxon>Saganbacteria</taxon>
    </lineage>
</organism>
<gene>
    <name evidence="8" type="primary">panC</name>
    <name evidence="9" type="ORF">A2310_07025</name>
</gene>
<dbReference type="HAMAP" id="MF_00158">
    <property type="entry name" value="PanC"/>
    <property type="match status" value="1"/>
</dbReference>
<dbReference type="GO" id="GO:0004592">
    <property type="term" value="F:pantoate-beta-alanine ligase activity"/>
    <property type="evidence" value="ECO:0007669"/>
    <property type="project" value="UniProtKB-UniRule"/>
</dbReference>
<comment type="function">
    <text evidence="8">Catalyzes the condensation of pantoate with beta-alanine in an ATP-dependent reaction via a pantoyl-adenylate intermediate.</text>
</comment>
<keyword evidence="3 8" id="KW-0436">Ligase</keyword>
<dbReference type="InterPro" id="IPR014729">
    <property type="entry name" value="Rossmann-like_a/b/a_fold"/>
</dbReference>